<organism evidence="2 3">
    <name type="scientific">Candidatus Roizmanbacteria bacterium CG22_combo_CG10-13_8_21_14_all_38_20</name>
    <dbReference type="NCBI Taxonomy" id="1974862"/>
    <lineage>
        <taxon>Bacteria</taxon>
        <taxon>Candidatus Roizmaniibacteriota</taxon>
    </lineage>
</organism>
<dbReference type="AlphaFoldDB" id="A0A2H0BW46"/>
<keyword evidence="1" id="KW-0812">Transmembrane</keyword>
<protein>
    <submittedName>
        <fullName evidence="2">Uncharacterized protein</fullName>
    </submittedName>
</protein>
<proteinExistence type="predicted"/>
<dbReference type="Proteomes" id="UP000231246">
    <property type="component" value="Unassembled WGS sequence"/>
</dbReference>
<dbReference type="EMBL" id="PCTA01000031">
    <property type="protein sequence ID" value="PIP61270.1"/>
    <property type="molecule type" value="Genomic_DNA"/>
</dbReference>
<evidence type="ECO:0000256" key="1">
    <source>
        <dbReference type="SAM" id="Phobius"/>
    </source>
</evidence>
<keyword evidence="1" id="KW-0472">Membrane</keyword>
<evidence type="ECO:0000313" key="2">
    <source>
        <dbReference type="EMBL" id="PIP61270.1"/>
    </source>
</evidence>
<name>A0A2H0BW46_9BACT</name>
<reference evidence="2 3" key="1">
    <citation type="submission" date="2017-09" db="EMBL/GenBank/DDBJ databases">
        <title>Depth-based differentiation of microbial function through sediment-hosted aquifers and enrichment of novel symbionts in the deep terrestrial subsurface.</title>
        <authorList>
            <person name="Probst A.J."/>
            <person name="Ladd B."/>
            <person name="Jarett J.K."/>
            <person name="Geller-Mcgrath D.E."/>
            <person name="Sieber C.M."/>
            <person name="Emerson J.B."/>
            <person name="Anantharaman K."/>
            <person name="Thomas B.C."/>
            <person name="Malmstrom R."/>
            <person name="Stieglmeier M."/>
            <person name="Klingl A."/>
            <person name="Woyke T."/>
            <person name="Ryan C.M."/>
            <person name="Banfield J.F."/>
        </authorList>
    </citation>
    <scope>NUCLEOTIDE SEQUENCE [LARGE SCALE GENOMIC DNA]</scope>
    <source>
        <strain evidence="2">CG22_combo_CG10-13_8_21_14_all_38_20</strain>
    </source>
</reference>
<accession>A0A2H0BW46</accession>
<gene>
    <name evidence="2" type="ORF">COW99_05055</name>
</gene>
<sequence>MKGEKLILIIVAIITVALIGALVFIGADKSQLNIVPDTATVPAEENKNGAVEADQRAREVINTLEEVPAASTAEDKPARFKANIDYTVKGIDDNYILLEGEKGEMALPKDPDQVKVYVRTVDTDTEVAIAEIKIGDRTQLEIVPGKSAWLYLLR</sequence>
<keyword evidence="1" id="KW-1133">Transmembrane helix</keyword>
<evidence type="ECO:0000313" key="3">
    <source>
        <dbReference type="Proteomes" id="UP000231246"/>
    </source>
</evidence>
<comment type="caution">
    <text evidence="2">The sequence shown here is derived from an EMBL/GenBank/DDBJ whole genome shotgun (WGS) entry which is preliminary data.</text>
</comment>
<feature type="transmembrane region" description="Helical" evidence="1">
    <location>
        <begin position="6"/>
        <end position="25"/>
    </location>
</feature>